<gene>
    <name evidence="2" type="ORF">LMG3441_00384</name>
</gene>
<evidence type="ECO:0008006" key="4">
    <source>
        <dbReference type="Google" id="ProtNLM"/>
    </source>
</evidence>
<proteinExistence type="predicted"/>
<dbReference type="Proteomes" id="UP000494269">
    <property type="component" value="Unassembled WGS sequence"/>
</dbReference>
<dbReference type="AlphaFoldDB" id="A0A6S6Z4S0"/>
<reference evidence="2 3" key="1">
    <citation type="submission" date="2020-04" db="EMBL/GenBank/DDBJ databases">
        <authorList>
            <person name="De Canck E."/>
        </authorList>
    </citation>
    <scope>NUCLEOTIDE SEQUENCE [LARGE SCALE GENOMIC DNA]</scope>
    <source>
        <strain evidence="2 3">LMG 3441</strain>
    </source>
</reference>
<keyword evidence="1" id="KW-0732">Signal</keyword>
<name>A0A6S6Z4S0_9BURK</name>
<keyword evidence="3" id="KW-1185">Reference proteome</keyword>
<organism evidence="2 3">
    <name type="scientific">Achromobacter kerstersii</name>
    <dbReference type="NCBI Taxonomy" id="1353890"/>
    <lineage>
        <taxon>Bacteria</taxon>
        <taxon>Pseudomonadati</taxon>
        <taxon>Pseudomonadota</taxon>
        <taxon>Betaproteobacteria</taxon>
        <taxon>Burkholderiales</taxon>
        <taxon>Alcaligenaceae</taxon>
        <taxon>Achromobacter</taxon>
    </lineage>
</organism>
<evidence type="ECO:0000313" key="2">
    <source>
        <dbReference type="EMBL" id="CAB3657632.1"/>
    </source>
</evidence>
<evidence type="ECO:0000313" key="3">
    <source>
        <dbReference type="Proteomes" id="UP000494269"/>
    </source>
</evidence>
<sequence length="123" mass="13176">MKRHPRVIAIAAFVSMLAACAAPQTKAPITGNTHAGATLKADVAQNISMQAQVQLNCQKVDAIQTEVVKVNPIGTGNSAASRQYGSVDERWIVQLCNQQIPFKVTLTPDGKGGTFFSTSRETY</sequence>
<dbReference type="PROSITE" id="PS51257">
    <property type="entry name" value="PROKAR_LIPOPROTEIN"/>
    <property type="match status" value="1"/>
</dbReference>
<feature type="chain" id="PRO_5028922746" description="Lipoprotein" evidence="1">
    <location>
        <begin position="22"/>
        <end position="123"/>
    </location>
</feature>
<feature type="signal peptide" evidence="1">
    <location>
        <begin position="1"/>
        <end position="21"/>
    </location>
</feature>
<dbReference type="EMBL" id="CADIJQ010000001">
    <property type="protein sequence ID" value="CAB3657632.1"/>
    <property type="molecule type" value="Genomic_DNA"/>
</dbReference>
<accession>A0A6S6Z4S0</accession>
<evidence type="ECO:0000256" key="1">
    <source>
        <dbReference type="SAM" id="SignalP"/>
    </source>
</evidence>
<dbReference type="RefSeq" id="WP_054427683.1">
    <property type="nucleotide sequence ID" value="NZ_CADIJQ010000001.1"/>
</dbReference>
<protein>
    <recommendedName>
        <fullName evidence="4">Lipoprotein</fullName>
    </recommendedName>
</protein>